<dbReference type="EMBL" id="GBRH01206517">
    <property type="protein sequence ID" value="JAD91378.1"/>
    <property type="molecule type" value="Transcribed_RNA"/>
</dbReference>
<keyword evidence="1" id="KW-1133">Transmembrane helix</keyword>
<reference evidence="2" key="2">
    <citation type="journal article" date="2015" name="Data Brief">
        <title>Shoot transcriptome of the giant reed, Arundo donax.</title>
        <authorList>
            <person name="Barrero R.A."/>
            <person name="Guerrero F.D."/>
            <person name="Moolhuijzen P."/>
            <person name="Goolsby J.A."/>
            <person name="Tidwell J."/>
            <person name="Bellgard S.E."/>
            <person name="Bellgard M.I."/>
        </authorList>
    </citation>
    <scope>NUCLEOTIDE SEQUENCE</scope>
    <source>
        <tissue evidence="2">Shoot tissue taken approximately 20 cm above the soil surface</tissue>
    </source>
</reference>
<reference evidence="2" key="1">
    <citation type="submission" date="2014-09" db="EMBL/GenBank/DDBJ databases">
        <authorList>
            <person name="Magalhaes I.L.F."/>
            <person name="Oliveira U."/>
            <person name="Santos F.R."/>
            <person name="Vidigal T.H.D.A."/>
            <person name="Brescovit A.D."/>
            <person name="Santos A.J."/>
        </authorList>
    </citation>
    <scope>NUCLEOTIDE SEQUENCE</scope>
    <source>
        <tissue evidence="2">Shoot tissue taken approximately 20 cm above the soil surface</tissue>
    </source>
</reference>
<organism evidence="2">
    <name type="scientific">Arundo donax</name>
    <name type="common">Giant reed</name>
    <name type="synonym">Donax arundinaceus</name>
    <dbReference type="NCBI Taxonomy" id="35708"/>
    <lineage>
        <taxon>Eukaryota</taxon>
        <taxon>Viridiplantae</taxon>
        <taxon>Streptophyta</taxon>
        <taxon>Embryophyta</taxon>
        <taxon>Tracheophyta</taxon>
        <taxon>Spermatophyta</taxon>
        <taxon>Magnoliopsida</taxon>
        <taxon>Liliopsida</taxon>
        <taxon>Poales</taxon>
        <taxon>Poaceae</taxon>
        <taxon>PACMAD clade</taxon>
        <taxon>Arundinoideae</taxon>
        <taxon>Arundineae</taxon>
        <taxon>Arundo</taxon>
    </lineage>
</organism>
<keyword evidence="1" id="KW-0472">Membrane</keyword>
<keyword evidence="1" id="KW-0812">Transmembrane</keyword>
<protein>
    <submittedName>
        <fullName evidence="2">Uncharacterized protein</fullName>
    </submittedName>
</protein>
<proteinExistence type="predicted"/>
<accession>A0A0A9DXF5</accession>
<sequence>MLNLFNLLLPRTRLSLLWGYLRTMLLFALCNKLYFMIQQCKFNYIIAISFFQCL</sequence>
<name>A0A0A9DXF5_ARUDO</name>
<dbReference type="AlphaFoldDB" id="A0A0A9DXF5"/>
<evidence type="ECO:0000313" key="2">
    <source>
        <dbReference type="EMBL" id="JAD91378.1"/>
    </source>
</evidence>
<evidence type="ECO:0000256" key="1">
    <source>
        <dbReference type="SAM" id="Phobius"/>
    </source>
</evidence>
<feature type="transmembrane region" description="Helical" evidence="1">
    <location>
        <begin position="20"/>
        <end position="37"/>
    </location>
</feature>